<dbReference type="Gene3D" id="2.30.42.10">
    <property type="match status" value="1"/>
</dbReference>
<sequence length="504" mass="51651">MGTRPLRAAAAAPLALAALALLRLSASWPSSFAAGGQRVPRPSSALQAPCSDSDLDPAPKGEPASSPSSGTSAAFPGSQPATASPPLLVQLCALALGCLVGVSAALANVSTDVENVDAALGFVKRNYYDQTFNGQEWEAFRGRYLARAEKGESAKKLTREIVNSLGDRYSRVIDAASFERLMAYDPLGIGVVLARNESSEVIVSSPPFAGSAAAKAGLRQGDIVISIDGTPFANESLFAVMDRVAQADSPQVKLALRRGPASEPAKLWEETVPRARSSTPQSEVDAGVVPAVGPGNHRVGYLRLKSFGARSALDMADALGRLREEGADELVLDLRGNLGGSFQAALEIAALFLEPNSVATHVATPAAGDRPLKVNGNGGTAQQPLVVLVDQQSASASEVLAAALRGNCRAPLLGSKTYGKAAVQGVFGLPNREALALTVAKYSGPGGLAIADGLRPDGEGPVGPLRGAAAAAGLSLELSPSDYAGVDFGAGRTGSLRTCVPERA</sequence>
<dbReference type="Pfam" id="PF03572">
    <property type="entry name" value="Peptidase_S41"/>
    <property type="match status" value="1"/>
</dbReference>
<dbReference type="SUPFAM" id="SSF52096">
    <property type="entry name" value="ClpP/crotonase"/>
    <property type="match status" value="1"/>
</dbReference>
<dbReference type="Gene3D" id="3.30.750.44">
    <property type="match status" value="1"/>
</dbReference>
<dbReference type="InterPro" id="IPR029045">
    <property type="entry name" value="ClpP/crotonase-like_dom_sf"/>
</dbReference>
<evidence type="ECO:0000256" key="4">
    <source>
        <dbReference type="ARBA" id="ARBA00022825"/>
    </source>
</evidence>
<dbReference type="GO" id="GO:0004175">
    <property type="term" value="F:endopeptidase activity"/>
    <property type="evidence" value="ECO:0007669"/>
    <property type="project" value="TreeGrafter"/>
</dbReference>
<name>A0A7S4W1F8_9DINO</name>
<dbReference type="InterPro" id="IPR036034">
    <property type="entry name" value="PDZ_sf"/>
</dbReference>
<dbReference type="PANTHER" id="PTHR32060">
    <property type="entry name" value="TAIL-SPECIFIC PROTEASE"/>
    <property type="match status" value="1"/>
</dbReference>
<dbReference type="InterPro" id="IPR001478">
    <property type="entry name" value="PDZ"/>
</dbReference>
<keyword evidence="6" id="KW-0732">Signal</keyword>
<accession>A0A7S4W1F8</accession>
<dbReference type="Pfam" id="PF17820">
    <property type="entry name" value="PDZ_6"/>
    <property type="match status" value="1"/>
</dbReference>
<dbReference type="SUPFAM" id="SSF50156">
    <property type="entry name" value="PDZ domain-like"/>
    <property type="match status" value="1"/>
</dbReference>
<dbReference type="SMART" id="SM00228">
    <property type="entry name" value="PDZ"/>
    <property type="match status" value="1"/>
</dbReference>
<dbReference type="CDD" id="cd07560">
    <property type="entry name" value="Peptidase_S41_CPP"/>
    <property type="match status" value="1"/>
</dbReference>
<reference evidence="8" key="1">
    <citation type="submission" date="2021-01" db="EMBL/GenBank/DDBJ databases">
        <authorList>
            <person name="Corre E."/>
            <person name="Pelletier E."/>
            <person name="Niang G."/>
            <person name="Scheremetjew M."/>
            <person name="Finn R."/>
            <person name="Kale V."/>
            <person name="Holt S."/>
            <person name="Cochrane G."/>
            <person name="Meng A."/>
            <person name="Brown T."/>
            <person name="Cohen L."/>
        </authorList>
    </citation>
    <scope>NUCLEOTIDE SEQUENCE</scope>
    <source>
        <strain evidence="8">CCMP3105</strain>
    </source>
</reference>
<evidence type="ECO:0000259" key="7">
    <source>
        <dbReference type="PROSITE" id="PS50106"/>
    </source>
</evidence>
<comment type="similarity">
    <text evidence="1">Belongs to the peptidase S41A family.</text>
</comment>
<feature type="chain" id="PRO_5031538334" description="PDZ domain-containing protein" evidence="6">
    <location>
        <begin position="28"/>
        <end position="504"/>
    </location>
</feature>
<feature type="region of interest" description="Disordered" evidence="5">
    <location>
        <begin position="33"/>
        <end position="79"/>
    </location>
</feature>
<dbReference type="AlphaFoldDB" id="A0A7S4W1F8"/>
<feature type="compositionally biased region" description="Low complexity" evidence="5">
    <location>
        <begin position="61"/>
        <end position="78"/>
    </location>
</feature>
<feature type="region of interest" description="Disordered" evidence="5">
    <location>
        <begin position="270"/>
        <end position="290"/>
    </location>
</feature>
<keyword evidence="3" id="KW-0378">Hydrolase</keyword>
<evidence type="ECO:0000256" key="5">
    <source>
        <dbReference type="SAM" id="MobiDB-lite"/>
    </source>
</evidence>
<feature type="domain" description="PDZ" evidence="7">
    <location>
        <begin position="175"/>
        <end position="260"/>
    </location>
</feature>
<evidence type="ECO:0000256" key="1">
    <source>
        <dbReference type="ARBA" id="ARBA00009179"/>
    </source>
</evidence>
<proteinExistence type="inferred from homology"/>
<dbReference type="InterPro" id="IPR005151">
    <property type="entry name" value="Tail-specific_protease"/>
</dbReference>
<feature type="signal peptide" evidence="6">
    <location>
        <begin position="1"/>
        <end position="27"/>
    </location>
</feature>
<dbReference type="SMART" id="SM00245">
    <property type="entry name" value="TSPc"/>
    <property type="match status" value="1"/>
</dbReference>
<keyword evidence="4" id="KW-0720">Serine protease</keyword>
<dbReference type="InterPro" id="IPR004447">
    <property type="entry name" value="Peptidase_S41A"/>
</dbReference>
<evidence type="ECO:0000256" key="6">
    <source>
        <dbReference type="SAM" id="SignalP"/>
    </source>
</evidence>
<evidence type="ECO:0000256" key="3">
    <source>
        <dbReference type="ARBA" id="ARBA00022801"/>
    </source>
</evidence>
<dbReference type="Gene3D" id="3.90.226.10">
    <property type="entry name" value="2-enoyl-CoA Hydratase, Chain A, domain 1"/>
    <property type="match status" value="1"/>
</dbReference>
<dbReference type="PROSITE" id="PS50106">
    <property type="entry name" value="PDZ"/>
    <property type="match status" value="1"/>
</dbReference>
<dbReference type="InterPro" id="IPR041489">
    <property type="entry name" value="PDZ_6"/>
</dbReference>
<dbReference type="GO" id="GO:0008236">
    <property type="term" value="F:serine-type peptidase activity"/>
    <property type="evidence" value="ECO:0007669"/>
    <property type="project" value="UniProtKB-KW"/>
</dbReference>
<dbReference type="EMBL" id="HBNR01051975">
    <property type="protein sequence ID" value="CAE4616525.1"/>
    <property type="molecule type" value="Transcribed_RNA"/>
</dbReference>
<keyword evidence="2" id="KW-0645">Protease</keyword>
<gene>
    <name evidence="8" type="ORF">AMON00008_LOCUS36422</name>
</gene>
<evidence type="ECO:0000313" key="8">
    <source>
        <dbReference type="EMBL" id="CAE4616525.1"/>
    </source>
</evidence>
<evidence type="ECO:0000256" key="2">
    <source>
        <dbReference type="ARBA" id="ARBA00022670"/>
    </source>
</evidence>
<dbReference type="GO" id="GO:0006508">
    <property type="term" value="P:proteolysis"/>
    <property type="evidence" value="ECO:0007669"/>
    <property type="project" value="UniProtKB-KW"/>
</dbReference>
<protein>
    <recommendedName>
        <fullName evidence="7">PDZ domain-containing protein</fullName>
    </recommendedName>
</protein>
<dbReference type="PANTHER" id="PTHR32060:SF22">
    <property type="entry name" value="CARBOXYL-TERMINAL-PROCESSING PEPTIDASE 3, CHLOROPLASTIC"/>
    <property type="match status" value="1"/>
</dbReference>
<organism evidence="8">
    <name type="scientific">Alexandrium monilatum</name>
    <dbReference type="NCBI Taxonomy" id="311494"/>
    <lineage>
        <taxon>Eukaryota</taxon>
        <taxon>Sar</taxon>
        <taxon>Alveolata</taxon>
        <taxon>Dinophyceae</taxon>
        <taxon>Gonyaulacales</taxon>
        <taxon>Pyrocystaceae</taxon>
        <taxon>Alexandrium</taxon>
    </lineage>
</organism>